<name>A0A067N1N3_BOTB1</name>
<keyword evidence="2" id="KW-1185">Reference proteome</keyword>
<dbReference type="InParanoid" id="A0A067N1N3"/>
<gene>
    <name evidence="1" type="ORF">BOTBODRAFT_26310</name>
</gene>
<accession>A0A067N1N3</accession>
<dbReference type="Proteomes" id="UP000027195">
    <property type="component" value="Unassembled WGS sequence"/>
</dbReference>
<dbReference type="Gene3D" id="2.40.50.140">
    <property type="entry name" value="Nucleic acid-binding proteins"/>
    <property type="match status" value="1"/>
</dbReference>
<evidence type="ECO:0000313" key="2">
    <source>
        <dbReference type="Proteomes" id="UP000027195"/>
    </source>
</evidence>
<dbReference type="HOGENOM" id="CLU_155372_0_0_1"/>
<dbReference type="InterPro" id="IPR012340">
    <property type="entry name" value="NA-bd_OB-fold"/>
</dbReference>
<dbReference type="GO" id="GO:1990879">
    <property type="term" value="C:CST complex"/>
    <property type="evidence" value="ECO:0007669"/>
    <property type="project" value="InterPro"/>
</dbReference>
<dbReference type="GO" id="GO:0003697">
    <property type="term" value="F:single-stranded DNA binding"/>
    <property type="evidence" value="ECO:0007669"/>
    <property type="project" value="InterPro"/>
</dbReference>
<dbReference type="OrthoDB" id="3258172at2759"/>
<dbReference type="EMBL" id="KL198016">
    <property type="protein sequence ID" value="KDQ21903.1"/>
    <property type="molecule type" value="Genomic_DNA"/>
</dbReference>
<dbReference type="AlphaFoldDB" id="A0A067N1N3"/>
<proteinExistence type="predicted"/>
<evidence type="ECO:0000313" key="1">
    <source>
        <dbReference type="EMBL" id="KDQ21903.1"/>
    </source>
</evidence>
<reference evidence="2" key="1">
    <citation type="journal article" date="2014" name="Proc. Natl. Acad. Sci. U.S.A.">
        <title>Extensive sampling of basidiomycete genomes demonstrates inadequacy of the white-rot/brown-rot paradigm for wood decay fungi.</title>
        <authorList>
            <person name="Riley R."/>
            <person name="Salamov A.A."/>
            <person name="Brown D.W."/>
            <person name="Nagy L.G."/>
            <person name="Floudas D."/>
            <person name="Held B.W."/>
            <person name="Levasseur A."/>
            <person name="Lombard V."/>
            <person name="Morin E."/>
            <person name="Otillar R."/>
            <person name="Lindquist E.A."/>
            <person name="Sun H."/>
            <person name="LaButti K.M."/>
            <person name="Schmutz J."/>
            <person name="Jabbour D."/>
            <person name="Luo H."/>
            <person name="Baker S.E."/>
            <person name="Pisabarro A.G."/>
            <person name="Walton J.D."/>
            <person name="Blanchette R.A."/>
            <person name="Henrissat B."/>
            <person name="Martin F."/>
            <person name="Cullen D."/>
            <person name="Hibbett D.S."/>
            <person name="Grigoriev I.V."/>
        </authorList>
    </citation>
    <scope>NUCLEOTIDE SEQUENCE [LARGE SCALE GENOMIC DNA]</scope>
    <source>
        <strain evidence="2">FD-172 SS1</strain>
    </source>
</reference>
<protein>
    <submittedName>
        <fullName evidence="1">Uncharacterized protein</fullName>
    </submittedName>
</protein>
<organism evidence="1 2">
    <name type="scientific">Botryobasidium botryosum (strain FD-172 SS1)</name>
    <dbReference type="NCBI Taxonomy" id="930990"/>
    <lineage>
        <taxon>Eukaryota</taxon>
        <taxon>Fungi</taxon>
        <taxon>Dikarya</taxon>
        <taxon>Basidiomycota</taxon>
        <taxon>Agaricomycotina</taxon>
        <taxon>Agaricomycetes</taxon>
        <taxon>Cantharellales</taxon>
        <taxon>Botryobasidiaceae</taxon>
        <taxon>Botryobasidium</taxon>
    </lineage>
</organism>
<sequence>MLSYDPYTNIILLSHRTDAVLVDATLCLDPEQPQPLLRHPKAKVMIIGEVERAPELSRAPPLGQHMEPPDIDTGLIVRAIFMKEADDIDLDLWEKAVQAREKVVAPVQVDNSNP</sequence>